<protein>
    <submittedName>
        <fullName evidence="1">Amino acid ABC transporter substrate-binding protein</fullName>
    </submittedName>
</protein>
<dbReference type="Proteomes" id="UP000539372">
    <property type="component" value="Unassembled WGS sequence"/>
</dbReference>
<dbReference type="AlphaFoldDB" id="A0A7Y0DXV7"/>
<evidence type="ECO:0000313" key="1">
    <source>
        <dbReference type="EMBL" id="NMM43575.1"/>
    </source>
</evidence>
<accession>A0A7Y0DXV7</accession>
<gene>
    <name evidence="1" type="ORF">HH303_03735</name>
</gene>
<comment type="caution">
    <text evidence="1">The sequence shown here is derived from an EMBL/GenBank/DDBJ whole genome shotgun (WGS) entry which is preliminary data.</text>
</comment>
<proteinExistence type="predicted"/>
<name>A0A7Y0DXV7_9PROT</name>
<evidence type="ECO:0000313" key="2">
    <source>
        <dbReference type="Proteomes" id="UP000539372"/>
    </source>
</evidence>
<reference evidence="1 2" key="1">
    <citation type="submission" date="2020-04" db="EMBL/GenBank/DDBJ databases">
        <title>Rhodospirillaceae bacterium KN72 isolated from deep sea.</title>
        <authorList>
            <person name="Zhang D.-C."/>
        </authorList>
    </citation>
    <scope>NUCLEOTIDE SEQUENCE [LARGE SCALE GENOMIC DNA]</scope>
    <source>
        <strain evidence="1 2">KN72</strain>
    </source>
</reference>
<dbReference type="RefSeq" id="WP_169623842.1">
    <property type="nucleotide sequence ID" value="NZ_JABBNT010000001.1"/>
</dbReference>
<keyword evidence="2" id="KW-1185">Reference proteome</keyword>
<organism evidence="1 2">
    <name type="scientific">Pacificispira spongiicola</name>
    <dbReference type="NCBI Taxonomy" id="2729598"/>
    <lineage>
        <taxon>Bacteria</taxon>
        <taxon>Pseudomonadati</taxon>
        <taxon>Pseudomonadota</taxon>
        <taxon>Alphaproteobacteria</taxon>
        <taxon>Rhodospirillales</taxon>
        <taxon>Rhodospirillaceae</taxon>
        <taxon>Pacificispira</taxon>
    </lineage>
</organism>
<sequence>MYHDGQGADVDVFGWFAAETGSVFELIPVSLSNVFNMVLCGKIDVVPGTGRHGAGTPYQRNGE</sequence>
<dbReference type="EMBL" id="JABBNT010000001">
    <property type="protein sequence ID" value="NMM43575.1"/>
    <property type="molecule type" value="Genomic_DNA"/>
</dbReference>